<dbReference type="CDD" id="cd00303">
    <property type="entry name" value="retropepsin_like"/>
    <property type="match status" value="2"/>
</dbReference>
<accession>A0A1L9SI53</accession>
<organism evidence="1 2">
    <name type="scientific">Penicilliopsis zonata CBS 506.65</name>
    <dbReference type="NCBI Taxonomy" id="1073090"/>
    <lineage>
        <taxon>Eukaryota</taxon>
        <taxon>Fungi</taxon>
        <taxon>Dikarya</taxon>
        <taxon>Ascomycota</taxon>
        <taxon>Pezizomycotina</taxon>
        <taxon>Eurotiomycetes</taxon>
        <taxon>Eurotiomycetidae</taxon>
        <taxon>Eurotiales</taxon>
        <taxon>Aspergillaceae</taxon>
        <taxon>Penicilliopsis</taxon>
    </lineage>
</organism>
<dbReference type="VEuPathDB" id="FungiDB:ASPZODRAFT_2031408"/>
<keyword evidence="2" id="KW-1185">Reference proteome</keyword>
<dbReference type="AlphaFoldDB" id="A0A1L9SI53"/>
<dbReference type="Pfam" id="PF13975">
    <property type="entry name" value="gag-asp_proteas"/>
    <property type="match status" value="1"/>
</dbReference>
<protein>
    <recommendedName>
        <fullName evidence="3">Peptidase A2 domain-containing protein</fullName>
    </recommendedName>
</protein>
<dbReference type="STRING" id="1073090.A0A1L9SI53"/>
<dbReference type="RefSeq" id="XP_022581311.1">
    <property type="nucleotide sequence ID" value="XM_022727568.1"/>
</dbReference>
<name>A0A1L9SI53_9EURO</name>
<dbReference type="Gene3D" id="2.40.70.10">
    <property type="entry name" value="Acid Proteases"/>
    <property type="match status" value="2"/>
</dbReference>
<proteinExistence type="predicted"/>
<dbReference type="SUPFAM" id="SSF50630">
    <property type="entry name" value="Acid proteases"/>
    <property type="match status" value="2"/>
</dbReference>
<dbReference type="EMBL" id="KV878342">
    <property type="protein sequence ID" value="OJJ46801.1"/>
    <property type="molecule type" value="Genomic_DNA"/>
</dbReference>
<gene>
    <name evidence="1" type="ORF">ASPZODRAFT_2031408</name>
</gene>
<sequence length="298" mass="33878">MKDVPHKRHGPDWYSESLVGQYISPNACPPLPPSATTELVTRGRLHGVLVDGCPDTGSCVNIVSYDFVRRQKWNFQPHSDLPHIQLPGRGTVRPLGTITLPWRFEGEERAYDIIFHVLAKCVHPVILGRKFLASSGSLGQFFSRMKRKIISITTGRKNRLFLLDSPRERGVGSWGKLNGHAACALADTGSDVMVISLDFAKSLNLDIETDSWRREWLELADGSITRTKGIVRGVEWTFGDENVKYRCDFVVLDNIEYEVILSNDFLFENRIFQTQDLFSSEQDDMIEAHQRTLLIMKR</sequence>
<evidence type="ECO:0008006" key="3">
    <source>
        <dbReference type="Google" id="ProtNLM"/>
    </source>
</evidence>
<dbReference type="Proteomes" id="UP000184188">
    <property type="component" value="Unassembled WGS sequence"/>
</dbReference>
<dbReference type="InterPro" id="IPR021109">
    <property type="entry name" value="Peptidase_aspartic_dom_sf"/>
</dbReference>
<evidence type="ECO:0000313" key="2">
    <source>
        <dbReference type="Proteomes" id="UP000184188"/>
    </source>
</evidence>
<dbReference type="OrthoDB" id="6079484at2759"/>
<reference evidence="2" key="1">
    <citation type="journal article" date="2017" name="Genome Biol.">
        <title>Comparative genomics reveals high biological diversity and specific adaptations in the industrially and medically important fungal genus Aspergillus.</title>
        <authorList>
            <person name="de Vries R.P."/>
            <person name="Riley R."/>
            <person name="Wiebenga A."/>
            <person name="Aguilar-Osorio G."/>
            <person name="Amillis S."/>
            <person name="Uchima C.A."/>
            <person name="Anderluh G."/>
            <person name="Asadollahi M."/>
            <person name="Askin M."/>
            <person name="Barry K."/>
            <person name="Battaglia E."/>
            <person name="Bayram O."/>
            <person name="Benocci T."/>
            <person name="Braus-Stromeyer S.A."/>
            <person name="Caldana C."/>
            <person name="Canovas D."/>
            <person name="Cerqueira G.C."/>
            <person name="Chen F."/>
            <person name="Chen W."/>
            <person name="Choi C."/>
            <person name="Clum A."/>
            <person name="Dos Santos R.A."/>
            <person name="Damasio A.R."/>
            <person name="Diallinas G."/>
            <person name="Emri T."/>
            <person name="Fekete E."/>
            <person name="Flipphi M."/>
            <person name="Freyberg S."/>
            <person name="Gallo A."/>
            <person name="Gournas C."/>
            <person name="Habgood R."/>
            <person name="Hainaut M."/>
            <person name="Harispe M.L."/>
            <person name="Henrissat B."/>
            <person name="Hilden K.S."/>
            <person name="Hope R."/>
            <person name="Hossain A."/>
            <person name="Karabika E."/>
            <person name="Karaffa L."/>
            <person name="Karanyi Z."/>
            <person name="Krasevec N."/>
            <person name="Kuo A."/>
            <person name="Kusch H."/>
            <person name="LaButti K."/>
            <person name="Lagendijk E.L."/>
            <person name="Lapidus A."/>
            <person name="Levasseur A."/>
            <person name="Lindquist E."/>
            <person name="Lipzen A."/>
            <person name="Logrieco A.F."/>
            <person name="MacCabe A."/>
            <person name="Maekelae M.R."/>
            <person name="Malavazi I."/>
            <person name="Melin P."/>
            <person name="Meyer V."/>
            <person name="Mielnichuk N."/>
            <person name="Miskei M."/>
            <person name="Molnar A.P."/>
            <person name="Mule G."/>
            <person name="Ngan C.Y."/>
            <person name="Orejas M."/>
            <person name="Orosz E."/>
            <person name="Ouedraogo J.P."/>
            <person name="Overkamp K.M."/>
            <person name="Park H.-S."/>
            <person name="Perrone G."/>
            <person name="Piumi F."/>
            <person name="Punt P.J."/>
            <person name="Ram A.F."/>
            <person name="Ramon A."/>
            <person name="Rauscher S."/>
            <person name="Record E."/>
            <person name="Riano-Pachon D.M."/>
            <person name="Robert V."/>
            <person name="Roehrig J."/>
            <person name="Ruller R."/>
            <person name="Salamov A."/>
            <person name="Salih N.S."/>
            <person name="Samson R.A."/>
            <person name="Sandor E."/>
            <person name="Sanguinetti M."/>
            <person name="Schuetze T."/>
            <person name="Sepcic K."/>
            <person name="Shelest E."/>
            <person name="Sherlock G."/>
            <person name="Sophianopoulou V."/>
            <person name="Squina F.M."/>
            <person name="Sun H."/>
            <person name="Susca A."/>
            <person name="Todd R.B."/>
            <person name="Tsang A."/>
            <person name="Unkles S.E."/>
            <person name="van de Wiele N."/>
            <person name="van Rossen-Uffink D."/>
            <person name="Oliveira J.V."/>
            <person name="Vesth T.C."/>
            <person name="Visser J."/>
            <person name="Yu J.-H."/>
            <person name="Zhou M."/>
            <person name="Andersen M.R."/>
            <person name="Archer D.B."/>
            <person name="Baker S.E."/>
            <person name="Benoit I."/>
            <person name="Brakhage A.A."/>
            <person name="Braus G.H."/>
            <person name="Fischer R."/>
            <person name="Frisvad J.C."/>
            <person name="Goldman G.H."/>
            <person name="Houbraken J."/>
            <person name="Oakley B."/>
            <person name="Pocsi I."/>
            <person name="Scazzocchio C."/>
            <person name="Seiboth B."/>
            <person name="vanKuyk P.A."/>
            <person name="Wortman J."/>
            <person name="Dyer P.S."/>
            <person name="Grigoriev I.V."/>
        </authorList>
    </citation>
    <scope>NUCLEOTIDE SEQUENCE [LARGE SCALE GENOMIC DNA]</scope>
    <source>
        <strain evidence="2">CBS 506.65</strain>
    </source>
</reference>
<evidence type="ECO:0000313" key="1">
    <source>
        <dbReference type="EMBL" id="OJJ46801.1"/>
    </source>
</evidence>
<dbReference type="GeneID" id="34614032"/>